<feature type="transmembrane region" description="Helical" evidence="5">
    <location>
        <begin position="107"/>
        <end position="128"/>
    </location>
</feature>
<protein>
    <submittedName>
        <fullName evidence="6">G1931 protein</fullName>
    </submittedName>
</protein>
<feature type="transmembrane region" description="Helical" evidence="5">
    <location>
        <begin position="148"/>
        <end position="171"/>
    </location>
</feature>
<feature type="transmembrane region" description="Helical" evidence="5">
    <location>
        <begin position="502"/>
        <end position="523"/>
    </location>
</feature>
<organism evidence="6 7">
    <name type="scientific">Coccomyxa viridis</name>
    <dbReference type="NCBI Taxonomy" id="1274662"/>
    <lineage>
        <taxon>Eukaryota</taxon>
        <taxon>Viridiplantae</taxon>
        <taxon>Chlorophyta</taxon>
        <taxon>core chlorophytes</taxon>
        <taxon>Trebouxiophyceae</taxon>
        <taxon>Trebouxiophyceae incertae sedis</taxon>
        <taxon>Coccomyxaceae</taxon>
        <taxon>Coccomyxa</taxon>
    </lineage>
</organism>
<feature type="transmembrane region" description="Helical" evidence="5">
    <location>
        <begin position="43"/>
        <end position="61"/>
    </location>
</feature>
<evidence type="ECO:0000256" key="2">
    <source>
        <dbReference type="ARBA" id="ARBA00022692"/>
    </source>
</evidence>
<evidence type="ECO:0000256" key="1">
    <source>
        <dbReference type="ARBA" id="ARBA00004141"/>
    </source>
</evidence>
<evidence type="ECO:0000256" key="5">
    <source>
        <dbReference type="SAM" id="Phobius"/>
    </source>
</evidence>
<dbReference type="PANTHER" id="PTHR31419">
    <property type="entry name" value="PROTEIN PIN-LIKES 2"/>
    <property type="match status" value="1"/>
</dbReference>
<accession>A0ABP1FR19</accession>
<reference evidence="6 7" key="1">
    <citation type="submission" date="2024-06" db="EMBL/GenBank/DDBJ databases">
        <authorList>
            <person name="Kraege A."/>
            <person name="Thomma B."/>
        </authorList>
    </citation>
    <scope>NUCLEOTIDE SEQUENCE [LARGE SCALE GENOMIC DNA]</scope>
</reference>
<feature type="transmembrane region" description="Helical" evidence="5">
    <location>
        <begin position="12"/>
        <end position="31"/>
    </location>
</feature>
<name>A0ABP1FR19_9CHLO</name>
<dbReference type="Pfam" id="PF03547">
    <property type="entry name" value="Mem_trans"/>
    <property type="match status" value="1"/>
</dbReference>
<proteinExistence type="predicted"/>
<feature type="transmembrane region" description="Helical" evidence="5">
    <location>
        <begin position="426"/>
        <end position="452"/>
    </location>
</feature>
<dbReference type="EMBL" id="CAXHTA020000002">
    <property type="protein sequence ID" value="CAL5219992.1"/>
    <property type="molecule type" value="Genomic_DNA"/>
</dbReference>
<keyword evidence="2 5" id="KW-0812">Transmembrane</keyword>
<feature type="transmembrane region" description="Helical" evidence="5">
    <location>
        <begin position="73"/>
        <end position="95"/>
    </location>
</feature>
<comment type="caution">
    <text evidence="6">The sequence shown here is derived from an EMBL/GenBank/DDBJ whole genome shotgun (WGS) entry which is preliminary data.</text>
</comment>
<keyword evidence="7" id="KW-1185">Reference proteome</keyword>
<evidence type="ECO:0000256" key="3">
    <source>
        <dbReference type="ARBA" id="ARBA00022989"/>
    </source>
</evidence>
<dbReference type="InterPro" id="IPR004776">
    <property type="entry name" value="Mem_transp_PIN-like"/>
</dbReference>
<evidence type="ECO:0000313" key="6">
    <source>
        <dbReference type="EMBL" id="CAL5219992.1"/>
    </source>
</evidence>
<keyword evidence="3 5" id="KW-1133">Transmembrane helix</keyword>
<feature type="transmembrane region" description="Helical" evidence="5">
    <location>
        <begin position="390"/>
        <end position="414"/>
    </location>
</feature>
<gene>
    <name evidence="6" type="primary">g1931</name>
    <name evidence="6" type="ORF">VP750_LOCUS1651</name>
</gene>
<dbReference type="PANTHER" id="PTHR31419:SF1">
    <property type="entry name" value="PROTEIN PIN-LIKES 6"/>
    <property type="match status" value="1"/>
</dbReference>
<dbReference type="Proteomes" id="UP001497392">
    <property type="component" value="Unassembled WGS sequence"/>
</dbReference>
<evidence type="ECO:0000256" key="4">
    <source>
        <dbReference type="ARBA" id="ARBA00023136"/>
    </source>
</evidence>
<evidence type="ECO:0000313" key="7">
    <source>
        <dbReference type="Proteomes" id="UP001497392"/>
    </source>
</evidence>
<feature type="transmembrane region" description="Helical" evidence="5">
    <location>
        <begin position="347"/>
        <end position="378"/>
    </location>
</feature>
<sequence length="529" mass="57123">MPKGFPPSIVLASFLSVVNIAIICLPGVYFARRGLVSQDMKRSLGHMSFNFLLPTLTFVNIAPQVTTEALKMWWPAAVNIIISRLVSLATGWASSRLPWTKPEHRKIVIAASAFGNTNSMLLMLVSAMCAQQSLPFFAALGGHCVKDGFAYVAIGLAASSFLTFPVAVQLLKPKQPKSLAQAPEPKDIESSPCLHAANGKAGQSAYAMEEPGPLPSAKTLHKFEANTRSSALASSVSAPVKAWSASPFERMSYNGQRGALGMAWPADGPREAHAFERFQSFNAQEAMLAASAPVESEKLAFAPGSRPGKRGSSDGLLNGAKGYSLKSVAQRVAPHLRRFRDSRVGRVCGILLGWMNNVLPPPTIASLSGLVVGCVPFLKHLMIPAANAPLGFIMTALDTLSNAFVYLVSFILGAVLQKGPGDGTRLIGWGSIVMTVLNRYLILPVLGAIWIFGSYKLGWWRQPDPLFTFLLLMTNATPTGNQVQAVCAMYHTCEKECGAVLFWQYMASIAAIPVWMVIFLKFMDEFDLV</sequence>
<dbReference type="InterPro" id="IPR039305">
    <property type="entry name" value="PILS2/6"/>
</dbReference>
<keyword evidence="4 5" id="KW-0472">Membrane</keyword>
<comment type="subcellular location">
    <subcellularLocation>
        <location evidence="1">Membrane</location>
        <topology evidence="1">Multi-pass membrane protein</topology>
    </subcellularLocation>
</comment>